<comment type="caution">
    <text evidence="1">The sequence shown here is derived from an EMBL/GenBank/DDBJ whole genome shotgun (WGS) entry which is preliminary data.</text>
</comment>
<gene>
    <name evidence="1" type="ORF">GGX14DRAFT_570121</name>
</gene>
<reference evidence="1" key="1">
    <citation type="submission" date="2023-03" db="EMBL/GenBank/DDBJ databases">
        <title>Massive genome expansion in bonnet fungi (Mycena s.s.) driven by repeated elements and novel gene families across ecological guilds.</title>
        <authorList>
            <consortium name="Lawrence Berkeley National Laboratory"/>
            <person name="Harder C.B."/>
            <person name="Miyauchi S."/>
            <person name="Viragh M."/>
            <person name="Kuo A."/>
            <person name="Thoen E."/>
            <person name="Andreopoulos B."/>
            <person name="Lu D."/>
            <person name="Skrede I."/>
            <person name="Drula E."/>
            <person name="Henrissat B."/>
            <person name="Morin E."/>
            <person name="Kohler A."/>
            <person name="Barry K."/>
            <person name="LaButti K."/>
            <person name="Morin E."/>
            <person name="Salamov A."/>
            <person name="Lipzen A."/>
            <person name="Mereny Z."/>
            <person name="Hegedus B."/>
            <person name="Baldrian P."/>
            <person name="Stursova M."/>
            <person name="Weitz H."/>
            <person name="Taylor A."/>
            <person name="Grigoriev I.V."/>
            <person name="Nagy L.G."/>
            <person name="Martin F."/>
            <person name="Kauserud H."/>
        </authorList>
    </citation>
    <scope>NUCLEOTIDE SEQUENCE</scope>
    <source>
        <strain evidence="1">9144</strain>
    </source>
</reference>
<dbReference type="AlphaFoldDB" id="A0AAD6VCK3"/>
<name>A0AAD6VCK3_9AGAR</name>
<proteinExistence type="predicted"/>
<dbReference type="EMBL" id="JARJCW010000051">
    <property type="protein sequence ID" value="KAJ7203239.1"/>
    <property type="molecule type" value="Genomic_DNA"/>
</dbReference>
<evidence type="ECO:0000313" key="1">
    <source>
        <dbReference type="EMBL" id="KAJ7203239.1"/>
    </source>
</evidence>
<evidence type="ECO:0000313" key="2">
    <source>
        <dbReference type="Proteomes" id="UP001219525"/>
    </source>
</evidence>
<keyword evidence="2" id="KW-1185">Reference proteome</keyword>
<dbReference type="Proteomes" id="UP001219525">
    <property type="component" value="Unassembled WGS sequence"/>
</dbReference>
<sequence>MFVRHEFRTAINRNRDKSYEELKCTPKIYNNPIQTKLVMKYKGLQEFLAERSELGIYLRFARAVAEGRYKDNQVFFGLVQTMQMATERRIRGAGMQNFPYPREFREWSFLIRMSSPRAYRNMAQEFRMESERSIRHCTSKQPRFPLGITSESFGFLRRYCEDYGYSIGHPLCLSVDDTKLFPAMQPLYDGPAKSWFLIGLPGETQLQAATPEQLEELMDGQHSPATKLRLWAIQIPFPNIPPLAFAILPIASKITASELTTYQLHAMNVVKAGTSILHNINPPSDYSNEEIISIPLYNLQGNIYINTQDAPHGRKTARNNIFSGACGLVLGDFVVHYKQLYDMAMTVSDPTLYERDVVRADRQDDNAAHRVFSAATLKGLTKDTEENMGLIVFLFVIGELIDAYESRTMPHAERAKVALRVRFFLSTWKLFLKKVGYSIQRHYLPPGATKIFHTLVDGLLGLILIHRDHLSSPMIPLLPWKHESMANERIFSALRGIFPEMSLVQALLAVPNIRATMSKAKQALFSKASYKTVANGYSFSNDTEDSAIM</sequence>
<organism evidence="1 2">
    <name type="scientific">Mycena pura</name>
    <dbReference type="NCBI Taxonomy" id="153505"/>
    <lineage>
        <taxon>Eukaryota</taxon>
        <taxon>Fungi</taxon>
        <taxon>Dikarya</taxon>
        <taxon>Basidiomycota</taxon>
        <taxon>Agaricomycotina</taxon>
        <taxon>Agaricomycetes</taxon>
        <taxon>Agaricomycetidae</taxon>
        <taxon>Agaricales</taxon>
        <taxon>Marasmiineae</taxon>
        <taxon>Mycenaceae</taxon>
        <taxon>Mycena</taxon>
    </lineage>
</organism>
<protein>
    <submittedName>
        <fullName evidence="1">Uncharacterized protein</fullName>
    </submittedName>
</protein>
<accession>A0AAD6VCK3</accession>